<dbReference type="SUPFAM" id="SSF52058">
    <property type="entry name" value="L domain-like"/>
    <property type="match status" value="1"/>
</dbReference>
<dbReference type="GeneID" id="14872124"/>
<dbReference type="Proteomes" id="UP000007797">
    <property type="component" value="Unassembled WGS sequence"/>
</dbReference>
<evidence type="ECO:0000313" key="2">
    <source>
        <dbReference type="Proteomes" id="UP000007797"/>
    </source>
</evidence>
<gene>
    <name evidence="1" type="ORF">DFA_07045</name>
</gene>
<proteinExistence type="predicted"/>
<name>F4PVC3_CACFS</name>
<protein>
    <submittedName>
        <fullName evidence="1">Uncharacterized protein</fullName>
    </submittedName>
</protein>
<dbReference type="KEGG" id="dfa:DFA_07045"/>
<dbReference type="OrthoDB" id="550575at2759"/>
<evidence type="ECO:0000313" key="1">
    <source>
        <dbReference type="EMBL" id="EGG19937.1"/>
    </source>
</evidence>
<dbReference type="AlphaFoldDB" id="F4PVC3"/>
<dbReference type="InterPro" id="IPR032675">
    <property type="entry name" value="LRR_dom_sf"/>
</dbReference>
<sequence>MNSRELSLVPGGGGLSNILIQQILNEIGSIQDIISLLLTCKSFYFDFKSMYLNNITFKHVSQSFLKSVEKSMVKQRMEPFGDLFQSLSEQVVVSQWRKRDILTINTSYLSSPSNNNNKVDKVYDKVIVKSKYVGKIKRIPPTIKLKLIGNMNFERIRETLQDPKCLKALSVTNCNIAGCALSPTIENIRIKFNRISVVRITPILPPPLTLAWPSLLTFLTIVSNVALPLGVQFPSTLTNLRLTFTTPVHVFNFDLSNLVHLTGLQISSNTTQRIPIDNIQLPVPNTSIKLIDLGFFPVAGQVTQDFLSPNLETLYCLEYECFSPSVRLPPKVIEVIIDECSARIIPANFFPASLEKLDITFLNGGGIASGALVEGIKTLSMMDYTGPVTPDYIPNSVTELNGHVSNPELAVFPSQLVTLTSSINLTVPILFPPKLSKLDRVIIGSPLIYMPTSLQTLSGELSASTCVGVVNDYPVYSFPPTILINNDDSSPKHNPLHYILPSNLKELSLLIDVPADVFSFRIDQILNCSNVNRLSISLPNQFEESICLSIRRLEEDNEYILVTETDTFNGAIIKQHRLPKYNNNNNNKSTQKRGVLDYKPLYLQFHISMTSGMINI</sequence>
<dbReference type="RefSeq" id="XP_004366920.1">
    <property type="nucleotide sequence ID" value="XM_004366863.1"/>
</dbReference>
<reference evidence="2" key="1">
    <citation type="journal article" date="2011" name="Genome Res.">
        <title>Phylogeny-wide analysis of social amoeba genomes highlights ancient origins for complex intercellular communication.</title>
        <authorList>
            <person name="Heidel A.J."/>
            <person name="Lawal H.M."/>
            <person name="Felder M."/>
            <person name="Schilde C."/>
            <person name="Helps N.R."/>
            <person name="Tunggal B."/>
            <person name="Rivero F."/>
            <person name="John U."/>
            <person name="Schleicher M."/>
            <person name="Eichinger L."/>
            <person name="Platzer M."/>
            <person name="Noegel A.A."/>
            <person name="Schaap P."/>
            <person name="Gloeckner G."/>
        </authorList>
    </citation>
    <scope>NUCLEOTIDE SEQUENCE [LARGE SCALE GENOMIC DNA]</scope>
    <source>
        <strain evidence="2">SH3</strain>
    </source>
</reference>
<keyword evidence="2" id="KW-1185">Reference proteome</keyword>
<dbReference type="Gene3D" id="3.80.10.10">
    <property type="entry name" value="Ribonuclease Inhibitor"/>
    <property type="match status" value="1"/>
</dbReference>
<accession>F4PVC3</accession>
<dbReference type="EMBL" id="GL883013">
    <property type="protein sequence ID" value="EGG19937.1"/>
    <property type="molecule type" value="Genomic_DNA"/>
</dbReference>
<organism evidence="1 2">
    <name type="scientific">Cavenderia fasciculata</name>
    <name type="common">Slime mold</name>
    <name type="synonym">Dictyostelium fasciculatum</name>
    <dbReference type="NCBI Taxonomy" id="261658"/>
    <lineage>
        <taxon>Eukaryota</taxon>
        <taxon>Amoebozoa</taxon>
        <taxon>Evosea</taxon>
        <taxon>Eumycetozoa</taxon>
        <taxon>Dictyostelia</taxon>
        <taxon>Acytosteliales</taxon>
        <taxon>Cavenderiaceae</taxon>
        <taxon>Cavenderia</taxon>
    </lineage>
</organism>